<dbReference type="InterPro" id="IPR006860">
    <property type="entry name" value="FecR"/>
</dbReference>
<keyword evidence="5" id="KW-1185">Reference proteome</keyword>
<dbReference type="EMBL" id="CP048631">
    <property type="protein sequence ID" value="QIB36478.1"/>
    <property type="molecule type" value="Genomic_DNA"/>
</dbReference>
<keyword evidence="1" id="KW-0472">Membrane</keyword>
<dbReference type="GO" id="GO:0016989">
    <property type="term" value="F:sigma factor antagonist activity"/>
    <property type="evidence" value="ECO:0007669"/>
    <property type="project" value="TreeGrafter"/>
</dbReference>
<keyword evidence="1" id="KW-0812">Transmembrane</keyword>
<evidence type="ECO:0000313" key="4">
    <source>
        <dbReference type="EMBL" id="QIB36478.1"/>
    </source>
</evidence>
<evidence type="ECO:0000259" key="3">
    <source>
        <dbReference type="Pfam" id="PF16220"/>
    </source>
</evidence>
<dbReference type="KEGG" id="apra:G3A50_21900"/>
<dbReference type="InterPro" id="IPR012373">
    <property type="entry name" value="Ferrdict_sens_TM"/>
</dbReference>
<dbReference type="PANTHER" id="PTHR30273:SF2">
    <property type="entry name" value="PROTEIN FECR"/>
    <property type="match status" value="1"/>
</dbReference>
<dbReference type="Pfam" id="PF16220">
    <property type="entry name" value="DUF4880"/>
    <property type="match status" value="1"/>
</dbReference>
<accession>A0A6P1YSL6</accession>
<dbReference type="Pfam" id="PF04773">
    <property type="entry name" value="FecR"/>
    <property type="match status" value="1"/>
</dbReference>
<name>A0A6P1YSL6_9HYPH</name>
<gene>
    <name evidence="4" type="ORF">G3A50_21900</name>
</gene>
<evidence type="ECO:0000256" key="1">
    <source>
        <dbReference type="SAM" id="Phobius"/>
    </source>
</evidence>
<dbReference type="Proteomes" id="UP000464751">
    <property type="component" value="Plasmid pLGM"/>
</dbReference>
<dbReference type="PANTHER" id="PTHR30273">
    <property type="entry name" value="PERIPLASMIC SIGNAL SENSOR AND SIGMA FACTOR ACTIVATOR FECR-RELATED"/>
    <property type="match status" value="1"/>
</dbReference>
<dbReference type="AlphaFoldDB" id="A0A6P1YSL6"/>
<keyword evidence="1" id="KW-1133">Transmembrane helix</keyword>
<keyword evidence="4" id="KW-0614">Plasmid</keyword>
<reference evidence="4 5" key="1">
    <citation type="submission" date="2020-02" db="EMBL/GenBank/DDBJ databases">
        <authorList>
            <person name="Li G."/>
        </authorList>
    </citation>
    <scope>NUCLEOTIDE SEQUENCE [LARGE SCALE GENOMIC DNA]</scope>
    <source>
        <strain evidence="4 5">DSM 102029</strain>
        <plasmid evidence="5">plgm</plasmid>
    </source>
</reference>
<geneLocation type="plasmid" evidence="5">
    <name>plgm</name>
</geneLocation>
<feature type="domain" description="FecR protein" evidence="2">
    <location>
        <begin position="103"/>
        <end position="194"/>
    </location>
</feature>
<evidence type="ECO:0000313" key="5">
    <source>
        <dbReference type="Proteomes" id="UP000464751"/>
    </source>
</evidence>
<dbReference type="Gene3D" id="2.60.120.1440">
    <property type="match status" value="1"/>
</dbReference>
<protein>
    <submittedName>
        <fullName evidence="4">DUF4880 domain-containing protein</fullName>
    </submittedName>
</protein>
<sequence>MKDYETDPIYMEALEWFVLLKDEKVSPADRRAFNKWLAADPSHAAAYDRAGVLWERFDIVTPEYERLRRSGRISRRNAMLGGLAVLAAGPAVYLLMRQASSPDYQTGVAERLTFTLSDGSLVELGSYSALSLDFTPQQRRLVLHRGQAFFRVASDATRPFIVQAEMGTAEALGTEFDVKLTPEGVLVSVIEHSVRIEAAQSSPVILQAGWQLRYDAVSVQPPIRVDLSMVQAWRHVSLGT</sequence>
<evidence type="ECO:0000259" key="2">
    <source>
        <dbReference type="Pfam" id="PF04773"/>
    </source>
</evidence>
<feature type="transmembrane region" description="Helical" evidence="1">
    <location>
        <begin position="78"/>
        <end position="96"/>
    </location>
</feature>
<feature type="domain" description="FecR N-terminal" evidence="3">
    <location>
        <begin position="12"/>
        <end position="50"/>
    </location>
</feature>
<organism evidence="4 5">
    <name type="scientific">Ancylobacter pratisalsi</name>
    <dbReference type="NCBI Taxonomy" id="1745854"/>
    <lineage>
        <taxon>Bacteria</taxon>
        <taxon>Pseudomonadati</taxon>
        <taxon>Pseudomonadota</taxon>
        <taxon>Alphaproteobacteria</taxon>
        <taxon>Hyphomicrobiales</taxon>
        <taxon>Xanthobacteraceae</taxon>
        <taxon>Ancylobacter</taxon>
    </lineage>
</organism>
<dbReference type="InterPro" id="IPR032623">
    <property type="entry name" value="FecR_N"/>
</dbReference>
<proteinExistence type="predicted"/>